<accession>A0A026VS33</accession>
<dbReference type="PANTHER" id="PTHR35250">
    <property type="entry name" value="SMALL INTEGRAL MEMBRANE PROTEIN 4"/>
    <property type="match status" value="1"/>
</dbReference>
<proteinExistence type="predicted"/>
<dbReference type="OMA" id="WPGRRIF"/>
<dbReference type="PANTHER" id="PTHR35250:SF1">
    <property type="entry name" value="UBIQUINOL-CYTOCHROME-C REDUCTASE COMPLEX ASSEMBLY FACTOR 5"/>
    <property type="match status" value="1"/>
</dbReference>
<keyword evidence="1" id="KW-1133">Transmembrane helix</keyword>
<evidence type="ECO:0008006" key="4">
    <source>
        <dbReference type="Google" id="ProtNLM"/>
    </source>
</evidence>
<dbReference type="EMBL" id="KK111233">
    <property type="protein sequence ID" value="EZA46450.1"/>
    <property type="molecule type" value="Genomic_DNA"/>
</dbReference>
<reference evidence="2 3" key="1">
    <citation type="journal article" date="2014" name="Curr. Biol.">
        <title>The genome of the clonal raider ant Cerapachys biroi.</title>
        <authorList>
            <person name="Oxley P.R."/>
            <person name="Ji L."/>
            <person name="Fetter-Pruneda I."/>
            <person name="McKenzie S.K."/>
            <person name="Li C."/>
            <person name="Hu H."/>
            <person name="Zhang G."/>
            <person name="Kronauer D.J."/>
        </authorList>
    </citation>
    <scope>NUCLEOTIDE SEQUENCE [LARGE SCALE GENOMIC DNA]</scope>
</reference>
<feature type="transmembrane region" description="Helical" evidence="1">
    <location>
        <begin position="21"/>
        <end position="42"/>
    </location>
</feature>
<keyword evidence="3" id="KW-1185">Reference proteome</keyword>
<evidence type="ECO:0000313" key="3">
    <source>
        <dbReference type="Proteomes" id="UP000053097"/>
    </source>
</evidence>
<evidence type="ECO:0000313" key="2">
    <source>
        <dbReference type="EMBL" id="EZA46450.1"/>
    </source>
</evidence>
<dbReference type="InterPro" id="IPR028183">
    <property type="entry name" value="UQCC5"/>
</dbReference>
<dbReference type="OrthoDB" id="5913955at2759"/>
<dbReference type="STRING" id="2015173.A0A026VS33"/>
<dbReference type="Proteomes" id="UP000053097">
    <property type="component" value="Unassembled WGS sequence"/>
</dbReference>
<dbReference type="AlphaFoldDB" id="A0A026VS33"/>
<protein>
    <recommendedName>
        <fullName evidence="4">Small integral membrane protein</fullName>
    </recommendedName>
</protein>
<gene>
    <name evidence="2" type="ORF">X777_00145</name>
</gene>
<organism evidence="2 3">
    <name type="scientific">Ooceraea biroi</name>
    <name type="common">Clonal raider ant</name>
    <name type="synonym">Cerapachys biroi</name>
    <dbReference type="NCBI Taxonomy" id="2015173"/>
    <lineage>
        <taxon>Eukaryota</taxon>
        <taxon>Metazoa</taxon>
        <taxon>Ecdysozoa</taxon>
        <taxon>Arthropoda</taxon>
        <taxon>Hexapoda</taxon>
        <taxon>Insecta</taxon>
        <taxon>Pterygota</taxon>
        <taxon>Neoptera</taxon>
        <taxon>Endopterygota</taxon>
        <taxon>Hymenoptera</taxon>
        <taxon>Apocrita</taxon>
        <taxon>Aculeata</taxon>
        <taxon>Formicoidea</taxon>
        <taxon>Formicidae</taxon>
        <taxon>Dorylinae</taxon>
        <taxon>Ooceraea</taxon>
    </lineage>
</organism>
<keyword evidence="1" id="KW-0812">Transmembrane</keyword>
<name>A0A026VS33_OOCBI</name>
<sequence>SMTFKKQLRRIIKNWPGRRIFGEYSFLPVFFVLGAALEFSMIHWHVGEVNFYKIYKRRRIEELVQERLQREA</sequence>
<dbReference type="Pfam" id="PF15114">
    <property type="entry name" value="UPF0640"/>
    <property type="match status" value="1"/>
</dbReference>
<feature type="non-terminal residue" evidence="2">
    <location>
        <position position="1"/>
    </location>
</feature>
<keyword evidence="1" id="KW-0472">Membrane</keyword>
<evidence type="ECO:0000256" key="1">
    <source>
        <dbReference type="SAM" id="Phobius"/>
    </source>
</evidence>